<proteinExistence type="inferred from homology"/>
<evidence type="ECO:0000256" key="1">
    <source>
        <dbReference type="ARBA" id="ARBA00004141"/>
    </source>
</evidence>
<dbReference type="InParanoid" id="D7FP70"/>
<evidence type="ECO:0000256" key="2">
    <source>
        <dbReference type="ARBA" id="ARBA00006375"/>
    </source>
</evidence>
<dbReference type="InterPro" id="IPR002067">
    <property type="entry name" value="MCP"/>
</dbReference>
<dbReference type="Gene3D" id="1.50.40.10">
    <property type="entry name" value="Mitochondrial carrier domain"/>
    <property type="match status" value="2"/>
</dbReference>
<dbReference type="PROSITE" id="PS50920">
    <property type="entry name" value="SOLCAR"/>
    <property type="match status" value="2"/>
</dbReference>
<evidence type="ECO:0000256" key="5">
    <source>
        <dbReference type="ARBA" id="ARBA00022737"/>
    </source>
</evidence>
<protein>
    <submittedName>
        <fullName evidence="10">Mitochondrial energy transfer protein</fullName>
    </submittedName>
</protein>
<dbReference type="PANTHER" id="PTHR45667">
    <property type="entry name" value="S-ADENOSYLMETHIONINE MITOCHONDRIAL CARRIER PROTEIN"/>
    <property type="match status" value="1"/>
</dbReference>
<dbReference type="PRINTS" id="PR00926">
    <property type="entry name" value="MITOCARRIER"/>
</dbReference>
<dbReference type="Pfam" id="PF00153">
    <property type="entry name" value="Mito_carr"/>
    <property type="match status" value="2"/>
</dbReference>
<evidence type="ECO:0000256" key="4">
    <source>
        <dbReference type="ARBA" id="ARBA00022692"/>
    </source>
</evidence>
<keyword evidence="11" id="KW-1185">Reference proteome</keyword>
<evidence type="ECO:0000256" key="7">
    <source>
        <dbReference type="ARBA" id="ARBA00023136"/>
    </source>
</evidence>
<dbReference type="GO" id="GO:0055085">
    <property type="term" value="P:transmembrane transport"/>
    <property type="evidence" value="ECO:0007669"/>
    <property type="project" value="InterPro"/>
</dbReference>
<keyword evidence="6" id="KW-1133">Transmembrane helix</keyword>
<evidence type="ECO:0000313" key="11">
    <source>
        <dbReference type="Proteomes" id="UP000002630"/>
    </source>
</evidence>
<comment type="subcellular location">
    <subcellularLocation>
        <location evidence="1">Membrane</location>
        <topology evidence="1">Multi-pass membrane protein</topology>
    </subcellularLocation>
</comment>
<feature type="repeat" description="Solcar" evidence="8">
    <location>
        <begin position="83"/>
        <end position="165"/>
    </location>
</feature>
<dbReference type="AlphaFoldDB" id="D7FP70"/>
<dbReference type="InterPro" id="IPR023395">
    <property type="entry name" value="MCP_dom_sf"/>
</dbReference>
<keyword evidence="4 8" id="KW-0812">Transmembrane</keyword>
<name>D7FP70_ECTSI</name>
<dbReference type="STRING" id="2880.D7FP70"/>
<dbReference type="GO" id="GO:0016020">
    <property type="term" value="C:membrane"/>
    <property type="evidence" value="ECO:0007669"/>
    <property type="project" value="UniProtKB-SubCell"/>
</dbReference>
<dbReference type="SUPFAM" id="SSF103506">
    <property type="entry name" value="Mitochondrial carrier"/>
    <property type="match status" value="1"/>
</dbReference>
<keyword evidence="5" id="KW-0677">Repeat</keyword>
<dbReference type="EMBL" id="FN649760">
    <property type="protein sequence ID" value="CBJ30331.1"/>
    <property type="molecule type" value="Genomic_DNA"/>
</dbReference>
<reference evidence="10 11" key="1">
    <citation type="journal article" date="2010" name="Nature">
        <title>The Ectocarpus genome and the independent evolution of multicellularity in brown algae.</title>
        <authorList>
            <person name="Cock J.M."/>
            <person name="Sterck L."/>
            <person name="Rouze P."/>
            <person name="Scornet D."/>
            <person name="Allen A.E."/>
            <person name="Amoutzias G."/>
            <person name="Anthouard V."/>
            <person name="Artiguenave F."/>
            <person name="Aury J.M."/>
            <person name="Badger J.H."/>
            <person name="Beszteri B."/>
            <person name="Billiau K."/>
            <person name="Bonnet E."/>
            <person name="Bothwell J.H."/>
            <person name="Bowler C."/>
            <person name="Boyen C."/>
            <person name="Brownlee C."/>
            <person name="Carrano C.J."/>
            <person name="Charrier B."/>
            <person name="Cho G.Y."/>
            <person name="Coelho S.M."/>
            <person name="Collen J."/>
            <person name="Corre E."/>
            <person name="Da Silva C."/>
            <person name="Delage L."/>
            <person name="Delaroque N."/>
            <person name="Dittami S.M."/>
            <person name="Doulbeau S."/>
            <person name="Elias M."/>
            <person name="Farnham G."/>
            <person name="Gachon C.M."/>
            <person name="Gschloessl B."/>
            <person name="Heesch S."/>
            <person name="Jabbari K."/>
            <person name="Jubin C."/>
            <person name="Kawai H."/>
            <person name="Kimura K."/>
            <person name="Kloareg B."/>
            <person name="Kupper F.C."/>
            <person name="Lang D."/>
            <person name="Le Bail A."/>
            <person name="Leblanc C."/>
            <person name="Lerouge P."/>
            <person name="Lohr M."/>
            <person name="Lopez P.J."/>
            <person name="Martens C."/>
            <person name="Maumus F."/>
            <person name="Michel G."/>
            <person name="Miranda-Saavedra D."/>
            <person name="Morales J."/>
            <person name="Moreau H."/>
            <person name="Motomura T."/>
            <person name="Nagasato C."/>
            <person name="Napoli C.A."/>
            <person name="Nelson D.R."/>
            <person name="Nyvall-Collen P."/>
            <person name="Peters A.F."/>
            <person name="Pommier C."/>
            <person name="Potin P."/>
            <person name="Poulain J."/>
            <person name="Quesneville H."/>
            <person name="Read B."/>
            <person name="Rensing S.A."/>
            <person name="Ritter A."/>
            <person name="Rousvoal S."/>
            <person name="Samanta M."/>
            <person name="Samson G."/>
            <person name="Schroeder D.C."/>
            <person name="Segurens B."/>
            <person name="Strittmatter M."/>
            <person name="Tonon T."/>
            <person name="Tregear J.W."/>
            <person name="Valentin K."/>
            <person name="von Dassow P."/>
            <person name="Yamagishi T."/>
            <person name="Van de Peer Y."/>
            <person name="Wincker P."/>
        </authorList>
    </citation>
    <scope>NUCLEOTIDE SEQUENCE [LARGE SCALE GENOMIC DNA]</scope>
    <source>
        <strain evidence="11">Ec32 / CCAP1310/4</strain>
    </source>
</reference>
<dbReference type="Proteomes" id="UP000002630">
    <property type="component" value="Unassembled WGS sequence"/>
</dbReference>
<evidence type="ECO:0000313" key="10">
    <source>
        <dbReference type="EMBL" id="CBJ30331.1"/>
    </source>
</evidence>
<evidence type="ECO:0000256" key="8">
    <source>
        <dbReference type="PROSITE-ProRule" id="PRU00282"/>
    </source>
</evidence>
<sequence length="315" mass="34850">MFAGAVSRSIAQTCMQPANVVKTLLQGRGTASQLSNLSFKLLTRGAGAQFVMSLPHGAFNYATLEVILGCSAKIFPDEWRERAGPVLDFLSSSVATVVCSVVSTPQMVLTDRIMAGIYPNLASGVREITRTQGLPGFYVGWSANVAQKIPSYGLTWVFFQQFKRLHRKATDRPPTNTENFVLGAAAAGATVCIMIPMDTVKTRLVTQTAQAGVVPYKGVLQTLTRIVREEGLGPIYRSLTPRLVSVVPMIGIQFGIYEFVRKELMNRKGEEKKPLEWLHPAVRRTLRIGADRGSMQPDFFKDFLRNVYLIEEEMI</sequence>
<evidence type="ECO:0000256" key="9">
    <source>
        <dbReference type="RuleBase" id="RU000488"/>
    </source>
</evidence>
<keyword evidence="3 9" id="KW-0813">Transport</keyword>
<comment type="similarity">
    <text evidence="2 9">Belongs to the mitochondrial carrier (TC 2.A.29) family.</text>
</comment>
<gene>
    <name evidence="10" type="ORF">Esi_0187_0016</name>
</gene>
<evidence type="ECO:0000256" key="3">
    <source>
        <dbReference type="ARBA" id="ARBA00022448"/>
    </source>
</evidence>
<organism evidence="10 11">
    <name type="scientific">Ectocarpus siliculosus</name>
    <name type="common">Brown alga</name>
    <name type="synonym">Conferva siliculosa</name>
    <dbReference type="NCBI Taxonomy" id="2880"/>
    <lineage>
        <taxon>Eukaryota</taxon>
        <taxon>Sar</taxon>
        <taxon>Stramenopiles</taxon>
        <taxon>Ochrophyta</taxon>
        <taxon>PX clade</taxon>
        <taxon>Phaeophyceae</taxon>
        <taxon>Ectocarpales</taxon>
        <taxon>Ectocarpaceae</taxon>
        <taxon>Ectocarpus</taxon>
    </lineage>
</organism>
<feature type="repeat" description="Solcar" evidence="8">
    <location>
        <begin position="174"/>
        <end position="263"/>
    </location>
</feature>
<dbReference type="InterPro" id="IPR018108">
    <property type="entry name" value="MCP_transmembrane"/>
</dbReference>
<dbReference type="OrthoDB" id="270584at2759"/>
<keyword evidence="7 8" id="KW-0472">Membrane</keyword>
<accession>D7FP70</accession>
<dbReference type="eggNOG" id="KOG0768">
    <property type="taxonomic scope" value="Eukaryota"/>
</dbReference>
<evidence type="ECO:0000256" key="6">
    <source>
        <dbReference type="ARBA" id="ARBA00022989"/>
    </source>
</evidence>